<keyword evidence="4" id="KW-0804">Transcription</keyword>
<sequence>MYAHAAIWFQHIPSEFWQSIKLEDKPIMTVRDPHGRSWPMKLKFEKINGCKRIRICSGWYEFYASNGLKEGDVCLFELVRLSLESMAVVMNARFSRAHAHA</sequence>
<dbReference type="AlphaFoldDB" id="A0A9N7N449"/>
<evidence type="ECO:0000256" key="5">
    <source>
        <dbReference type="ARBA" id="ARBA00023242"/>
    </source>
</evidence>
<evidence type="ECO:0000256" key="1">
    <source>
        <dbReference type="ARBA" id="ARBA00004123"/>
    </source>
</evidence>
<dbReference type="SMART" id="SM01019">
    <property type="entry name" value="B3"/>
    <property type="match status" value="1"/>
</dbReference>
<dbReference type="GO" id="GO:0003677">
    <property type="term" value="F:DNA binding"/>
    <property type="evidence" value="ECO:0007669"/>
    <property type="project" value="UniProtKB-KW"/>
</dbReference>
<accession>A0A9N7N449</accession>
<keyword evidence="5" id="KW-0539">Nucleus</keyword>
<evidence type="ECO:0000256" key="4">
    <source>
        <dbReference type="ARBA" id="ARBA00023163"/>
    </source>
</evidence>
<reference evidence="7" key="1">
    <citation type="submission" date="2019-12" db="EMBL/GenBank/DDBJ databases">
        <authorList>
            <person name="Scholes J."/>
        </authorList>
    </citation>
    <scope>NUCLEOTIDE SEQUENCE</scope>
</reference>
<dbReference type="InterPro" id="IPR015300">
    <property type="entry name" value="DNA-bd_pseudobarrel_sf"/>
</dbReference>
<protein>
    <submittedName>
        <fullName evidence="7">B3 domain-containing protein REM15</fullName>
    </submittedName>
</protein>
<dbReference type="PROSITE" id="PS50863">
    <property type="entry name" value="B3"/>
    <property type="match status" value="1"/>
</dbReference>
<name>A0A9N7N449_STRHE</name>
<evidence type="ECO:0000256" key="3">
    <source>
        <dbReference type="ARBA" id="ARBA00023125"/>
    </source>
</evidence>
<comment type="subcellular location">
    <subcellularLocation>
        <location evidence="1">Nucleus</location>
    </subcellularLocation>
</comment>
<keyword evidence="8" id="KW-1185">Reference proteome</keyword>
<keyword evidence="3" id="KW-0238">DNA-binding</keyword>
<keyword evidence="2" id="KW-0805">Transcription regulation</keyword>
<dbReference type="InterPro" id="IPR003340">
    <property type="entry name" value="B3_DNA-bd"/>
</dbReference>
<dbReference type="PANTHER" id="PTHR31674">
    <property type="entry name" value="B3 DOMAIN-CONTAINING PROTEIN REM-LIKE 3-RELATED"/>
    <property type="match status" value="1"/>
</dbReference>
<proteinExistence type="predicted"/>
<gene>
    <name evidence="7" type="ORF">SHERM_19658</name>
</gene>
<comment type="caution">
    <text evidence="7">The sequence shown here is derived from an EMBL/GenBank/DDBJ whole genome shotgun (WGS) entry which is preliminary data.</text>
</comment>
<dbReference type="EMBL" id="CACSLK010021934">
    <property type="protein sequence ID" value="CAA0822043.1"/>
    <property type="molecule type" value="Genomic_DNA"/>
</dbReference>
<dbReference type="PANTHER" id="PTHR31674:SF21">
    <property type="entry name" value="B3 DOMAIN-CONTAINING PROTEIN REM15 ISOFORM X1"/>
    <property type="match status" value="1"/>
</dbReference>
<dbReference type="SUPFAM" id="SSF101936">
    <property type="entry name" value="DNA-binding pseudobarrel domain"/>
    <property type="match status" value="1"/>
</dbReference>
<dbReference type="OrthoDB" id="1109907at2759"/>
<dbReference type="InterPro" id="IPR039218">
    <property type="entry name" value="REM_fam"/>
</dbReference>
<dbReference type="CDD" id="cd10017">
    <property type="entry name" value="B3_DNA"/>
    <property type="match status" value="1"/>
</dbReference>
<dbReference type="Pfam" id="PF02362">
    <property type="entry name" value="B3"/>
    <property type="match status" value="1"/>
</dbReference>
<dbReference type="Proteomes" id="UP001153555">
    <property type="component" value="Unassembled WGS sequence"/>
</dbReference>
<feature type="domain" description="TF-B3" evidence="6">
    <location>
        <begin position="1"/>
        <end position="93"/>
    </location>
</feature>
<evidence type="ECO:0000313" key="8">
    <source>
        <dbReference type="Proteomes" id="UP001153555"/>
    </source>
</evidence>
<evidence type="ECO:0000259" key="6">
    <source>
        <dbReference type="PROSITE" id="PS50863"/>
    </source>
</evidence>
<organism evidence="7 8">
    <name type="scientific">Striga hermonthica</name>
    <name type="common">Purple witchweed</name>
    <name type="synonym">Buchnera hermonthica</name>
    <dbReference type="NCBI Taxonomy" id="68872"/>
    <lineage>
        <taxon>Eukaryota</taxon>
        <taxon>Viridiplantae</taxon>
        <taxon>Streptophyta</taxon>
        <taxon>Embryophyta</taxon>
        <taxon>Tracheophyta</taxon>
        <taxon>Spermatophyta</taxon>
        <taxon>Magnoliopsida</taxon>
        <taxon>eudicotyledons</taxon>
        <taxon>Gunneridae</taxon>
        <taxon>Pentapetalae</taxon>
        <taxon>asterids</taxon>
        <taxon>lamiids</taxon>
        <taxon>Lamiales</taxon>
        <taxon>Orobanchaceae</taxon>
        <taxon>Buchnereae</taxon>
        <taxon>Striga</taxon>
    </lineage>
</organism>
<dbReference type="GO" id="GO:0005634">
    <property type="term" value="C:nucleus"/>
    <property type="evidence" value="ECO:0007669"/>
    <property type="project" value="UniProtKB-SubCell"/>
</dbReference>
<evidence type="ECO:0000313" key="7">
    <source>
        <dbReference type="EMBL" id="CAA0822043.1"/>
    </source>
</evidence>
<dbReference type="Gene3D" id="2.40.330.10">
    <property type="entry name" value="DNA-binding pseudobarrel domain"/>
    <property type="match status" value="1"/>
</dbReference>
<evidence type="ECO:0000256" key="2">
    <source>
        <dbReference type="ARBA" id="ARBA00023015"/>
    </source>
</evidence>